<dbReference type="EMBL" id="BONX01000050">
    <property type="protein sequence ID" value="GIH00131.1"/>
    <property type="molecule type" value="Genomic_DNA"/>
</dbReference>
<dbReference type="InterPro" id="IPR011010">
    <property type="entry name" value="DNA_brk_join_enz"/>
</dbReference>
<dbReference type="PANTHER" id="PTHR30349">
    <property type="entry name" value="PHAGE INTEGRASE-RELATED"/>
    <property type="match status" value="1"/>
</dbReference>
<evidence type="ECO:0000256" key="4">
    <source>
        <dbReference type="ARBA" id="ARBA00023172"/>
    </source>
</evidence>
<dbReference type="CDD" id="cd01189">
    <property type="entry name" value="INT_ICEBs1_C_like"/>
    <property type="match status" value="1"/>
</dbReference>
<evidence type="ECO:0000256" key="2">
    <source>
        <dbReference type="ARBA" id="ARBA00022908"/>
    </source>
</evidence>
<feature type="domain" description="Tyr recombinase" evidence="6">
    <location>
        <begin position="274"/>
        <end position="473"/>
    </location>
</feature>
<dbReference type="Proteomes" id="UP000621500">
    <property type="component" value="Unassembled WGS sequence"/>
</dbReference>
<keyword evidence="4" id="KW-0233">DNA recombination</keyword>
<dbReference type="Pfam" id="PF00589">
    <property type="entry name" value="Phage_integrase"/>
    <property type="match status" value="1"/>
</dbReference>
<evidence type="ECO:0000313" key="9">
    <source>
        <dbReference type="Proteomes" id="UP000621500"/>
    </source>
</evidence>
<keyword evidence="2" id="KW-0229">DNA integration</keyword>
<organism evidence="8 9">
    <name type="scientific">Plantactinospora mayteni</name>
    <dbReference type="NCBI Taxonomy" id="566021"/>
    <lineage>
        <taxon>Bacteria</taxon>
        <taxon>Bacillati</taxon>
        <taxon>Actinomycetota</taxon>
        <taxon>Actinomycetes</taxon>
        <taxon>Micromonosporales</taxon>
        <taxon>Micromonosporaceae</taxon>
        <taxon>Plantactinospora</taxon>
    </lineage>
</organism>
<keyword evidence="9" id="KW-1185">Reference proteome</keyword>
<dbReference type="PROSITE" id="PS51898">
    <property type="entry name" value="TYR_RECOMBINASE"/>
    <property type="match status" value="1"/>
</dbReference>
<sequence>MPDGSIFKRCSCRDTNTGKLIGIHCPKLRRANGSWSSDHGHWHYQLELPKTTDGRRRPLRRGGFNARTEAADELDQARSLLALARRDRARGVEIGDMLQHVAHTRGPLPDPDEIRRRLRTGGTLADAPTVAEHLTTWLTGLQIDENTILSYESHVRNYLIPHLGTIPLDKLRPHHIKNMFAAIEQRTAEVHAAKTSPDPKVRATVKGIRPCGPSTRRLIRATLRKAINDALAEEIIVGVTNPATLVKTRGDRPHPIVWEPERVEHWRTTGKVPGPVMVWTDELLAQFLDHAAEHDPDLHPLFHFMAYRGPRRGEACGLRDSEVRLDKREVTINNQIATHGHRTRQKPPKSRAGNRDLTIDADTATVLTAYRARRAAQRLKAGPAWPDTGLFFVRPNGHPWHPNLVTQRFNKLVRRAGLPPIRLHDLRHGAATIALDAGIDIKVVSEQLGHTTTTLTRDTYQSVTKELHHNAADAVAERIKKKRRRSA</sequence>
<proteinExistence type="inferred from homology"/>
<dbReference type="Pfam" id="PF14659">
    <property type="entry name" value="Phage_int_SAM_3"/>
    <property type="match status" value="1"/>
</dbReference>
<keyword evidence="3 5" id="KW-0238">DNA-binding</keyword>
<comment type="similarity">
    <text evidence="1">Belongs to the 'phage' integrase family.</text>
</comment>
<feature type="domain" description="Core-binding (CB)" evidence="7">
    <location>
        <begin position="128"/>
        <end position="231"/>
    </location>
</feature>
<dbReference type="InterPro" id="IPR044068">
    <property type="entry name" value="CB"/>
</dbReference>
<gene>
    <name evidence="8" type="ORF">Pma05_67030</name>
</gene>
<dbReference type="PANTHER" id="PTHR30349:SF64">
    <property type="entry name" value="PROPHAGE INTEGRASE INTD-RELATED"/>
    <property type="match status" value="1"/>
</dbReference>
<dbReference type="InterPro" id="IPR010998">
    <property type="entry name" value="Integrase_recombinase_N"/>
</dbReference>
<evidence type="ECO:0000259" key="6">
    <source>
        <dbReference type="PROSITE" id="PS51898"/>
    </source>
</evidence>
<dbReference type="Gene3D" id="1.10.443.10">
    <property type="entry name" value="Intergrase catalytic core"/>
    <property type="match status" value="1"/>
</dbReference>
<dbReference type="InterPro" id="IPR002104">
    <property type="entry name" value="Integrase_catalytic"/>
</dbReference>
<name>A0ABQ4EZP4_9ACTN</name>
<dbReference type="Gene3D" id="1.10.150.130">
    <property type="match status" value="1"/>
</dbReference>
<dbReference type="SUPFAM" id="SSF56349">
    <property type="entry name" value="DNA breaking-rejoining enzymes"/>
    <property type="match status" value="1"/>
</dbReference>
<evidence type="ECO:0000313" key="8">
    <source>
        <dbReference type="EMBL" id="GIH00131.1"/>
    </source>
</evidence>
<dbReference type="InterPro" id="IPR004107">
    <property type="entry name" value="Integrase_SAM-like_N"/>
</dbReference>
<evidence type="ECO:0000256" key="1">
    <source>
        <dbReference type="ARBA" id="ARBA00008857"/>
    </source>
</evidence>
<protein>
    <submittedName>
        <fullName evidence="8">Site-specific integrase</fullName>
    </submittedName>
</protein>
<evidence type="ECO:0000256" key="5">
    <source>
        <dbReference type="PROSITE-ProRule" id="PRU01248"/>
    </source>
</evidence>
<evidence type="ECO:0000256" key="3">
    <source>
        <dbReference type="ARBA" id="ARBA00023125"/>
    </source>
</evidence>
<comment type="caution">
    <text evidence="8">The sequence shown here is derived from an EMBL/GenBank/DDBJ whole genome shotgun (WGS) entry which is preliminary data.</text>
</comment>
<dbReference type="InterPro" id="IPR013762">
    <property type="entry name" value="Integrase-like_cat_sf"/>
</dbReference>
<reference evidence="8 9" key="1">
    <citation type="submission" date="2021-01" db="EMBL/GenBank/DDBJ databases">
        <title>Whole genome shotgun sequence of Plantactinospora mayteni NBRC 109088.</title>
        <authorList>
            <person name="Komaki H."/>
            <person name="Tamura T."/>
        </authorList>
    </citation>
    <scope>NUCLEOTIDE SEQUENCE [LARGE SCALE GENOMIC DNA]</scope>
    <source>
        <strain evidence="8 9">NBRC 109088</strain>
    </source>
</reference>
<dbReference type="InterPro" id="IPR050090">
    <property type="entry name" value="Tyrosine_recombinase_XerCD"/>
</dbReference>
<accession>A0ABQ4EZP4</accession>
<dbReference type="PROSITE" id="PS51900">
    <property type="entry name" value="CB"/>
    <property type="match status" value="1"/>
</dbReference>
<evidence type="ECO:0000259" key="7">
    <source>
        <dbReference type="PROSITE" id="PS51900"/>
    </source>
</evidence>